<protein>
    <submittedName>
        <fullName evidence="3">C2H2-type domain-containing protein</fullName>
    </submittedName>
</protein>
<dbReference type="WBParaSite" id="Hba_19473">
    <property type="protein sequence ID" value="Hba_19473"/>
    <property type="gene ID" value="Hba_19473"/>
</dbReference>
<accession>A0A1I7XPL0</accession>
<feature type="compositionally biased region" description="Basic and acidic residues" evidence="1">
    <location>
        <begin position="9"/>
        <end position="18"/>
    </location>
</feature>
<feature type="region of interest" description="Disordered" evidence="1">
    <location>
        <begin position="1"/>
        <end position="20"/>
    </location>
</feature>
<dbReference type="AlphaFoldDB" id="A0A1I7XPL0"/>
<evidence type="ECO:0000313" key="3">
    <source>
        <dbReference type="WBParaSite" id="Hba_19473"/>
    </source>
</evidence>
<proteinExistence type="predicted"/>
<organism evidence="2 3">
    <name type="scientific">Heterorhabditis bacteriophora</name>
    <name type="common">Entomopathogenic nematode worm</name>
    <dbReference type="NCBI Taxonomy" id="37862"/>
    <lineage>
        <taxon>Eukaryota</taxon>
        <taxon>Metazoa</taxon>
        <taxon>Ecdysozoa</taxon>
        <taxon>Nematoda</taxon>
        <taxon>Chromadorea</taxon>
        <taxon>Rhabditida</taxon>
        <taxon>Rhabditina</taxon>
        <taxon>Rhabditomorpha</taxon>
        <taxon>Strongyloidea</taxon>
        <taxon>Heterorhabditidae</taxon>
        <taxon>Heterorhabditis</taxon>
    </lineage>
</organism>
<name>A0A1I7XPL0_HETBA</name>
<evidence type="ECO:0000313" key="2">
    <source>
        <dbReference type="Proteomes" id="UP000095283"/>
    </source>
</evidence>
<evidence type="ECO:0000256" key="1">
    <source>
        <dbReference type="SAM" id="MobiDB-lite"/>
    </source>
</evidence>
<sequence length="657" mass="75701">MSHSETSINEEHNDKIDESENITIEEWIEDEDRQAEDFIEVDGIVDESNIGQEIVLNSEDDQILRQEDAGVSMIDDNAMMPIKTTAELTLNLPDLMSRVITFSNGSNMYLCFSKRCRRQISFDGYLYTIDGYLNVSGWNVWRCANPFCSGSVRTAPNFEELRLRTDHVEGCQADDTQVRLRITVYDLRLMSEFTEIPLNALYQAYLDKVMTEHPDIVHLFPPFETMKSTLEDHRKNNIYRKRFEMESREADTVMIESYSVAGQPVKFRRTKLFPPSLCMECAVEFRSSPDVPSHDQLVDHLFVAHDRSHAIIEQYTFSESSLFEQWIRDLQYHSRHRMKKMGLHDEHMYYLCQGDDRLFKSNHGRTALGGLHCSAFIRVHDWRLVMRRDVSEVVVDFCLEHSFHSDYEDYVEPELSTVWIPEGDGIFGEQRSCQRQEAMRQLQHGAAVRSNTVPNISEKKTRPVPFHITKRSSFADSSMYNHVLQLELQCDVGLYDYNMLKERMQSCRSVRAAKHYLGRVTNILDDVMADPRCAPAAIRQMDRKSLSSSGAQSLNEYDIDKQACPPHTTEESRETQGNLQACQDGRFYENVEVSPMVQASSSHFGGLVTNGQPVRQKVFVRRGKNGQMVVVKRTIVTKILSLISEFCCLANCRSLCI</sequence>
<dbReference type="Proteomes" id="UP000095283">
    <property type="component" value="Unplaced"/>
</dbReference>
<keyword evidence="2" id="KW-1185">Reference proteome</keyword>
<reference evidence="3" key="1">
    <citation type="submission" date="2016-11" db="UniProtKB">
        <authorList>
            <consortium name="WormBaseParasite"/>
        </authorList>
    </citation>
    <scope>IDENTIFICATION</scope>
</reference>